<dbReference type="EMBL" id="RHFK02000011">
    <property type="protein sequence ID" value="TWW69090.1"/>
    <property type="molecule type" value="Genomic_DNA"/>
</dbReference>
<keyword evidence="9" id="KW-1185">Reference proteome</keyword>
<organism evidence="8 9">
    <name type="scientific">Takifugu flavidus</name>
    <name type="common">sansaifugu</name>
    <dbReference type="NCBI Taxonomy" id="433684"/>
    <lineage>
        <taxon>Eukaryota</taxon>
        <taxon>Metazoa</taxon>
        <taxon>Chordata</taxon>
        <taxon>Craniata</taxon>
        <taxon>Vertebrata</taxon>
        <taxon>Euteleostomi</taxon>
        <taxon>Actinopterygii</taxon>
        <taxon>Neopterygii</taxon>
        <taxon>Teleostei</taxon>
        <taxon>Neoteleostei</taxon>
        <taxon>Acanthomorphata</taxon>
        <taxon>Eupercaria</taxon>
        <taxon>Tetraodontiformes</taxon>
        <taxon>Tetradontoidea</taxon>
        <taxon>Tetraodontidae</taxon>
        <taxon>Takifugu</taxon>
    </lineage>
</organism>
<feature type="region of interest" description="Disordered" evidence="6">
    <location>
        <begin position="1"/>
        <end position="77"/>
    </location>
</feature>
<evidence type="ECO:0000256" key="1">
    <source>
        <dbReference type="ARBA" id="ARBA00004141"/>
    </source>
</evidence>
<dbReference type="PANTHER" id="PTHR11119">
    <property type="entry name" value="XANTHINE-URACIL / VITAMIN C PERMEASE FAMILY MEMBER"/>
    <property type="match status" value="1"/>
</dbReference>
<evidence type="ECO:0000256" key="2">
    <source>
        <dbReference type="ARBA" id="ARBA00008821"/>
    </source>
</evidence>
<dbReference type="Proteomes" id="UP000324091">
    <property type="component" value="Chromosome 19"/>
</dbReference>
<evidence type="ECO:0000256" key="3">
    <source>
        <dbReference type="ARBA" id="ARBA00022692"/>
    </source>
</evidence>
<evidence type="ECO:0000256" key="7">
    <source>
        <dbReference type="SAM" id="Phobius"/>
    </source>
</evidence>
<evidence type="ECO:0000256" key="4">
    <source>
        <dbReference type="ARBA" id="ARBA00022989"/>
    </source>
</evidence>
<feature type="compositionally biased region" description="Basic and acidic residues" evidence="6">
    <location>
        <begin position="51"/>
        <end position="77"/>
    </location>
</feature>
<feature type="transmembrane region" description="Helical" evidence="7">
    <location>
        <begin position="93"/>
        <end position="114"/>
    </location>
</feature>
<evidence type="ECO:0000256" key="5">
    <source>
        <dbReference type="ARBA" id="ARBA00023136"/>
    </source>
</evidence>
<evidence type="ECO:0000313" key="8">
    <source>
        <dbReference type="EMBL" id="TWW69090.1"/>
    </source>
</evidence>
<evidence type="ECO:0000313" key="9">
    <source>
        <dbReference type="Proteomes" id="UP000324091"/>
    </source>
</evidence>
<evidence type="ECO:0000256" key="6">
    <source>
        <dbReference type="SAM" id="MobiDB-lite"/>
    </source>
</evidence>
<comment type="similarity">
    <text evidence="2">Belongs to the nucleobase:cation symporter-2 (NCS2) (TC 2.A.40) family.</text>
</comment>
<comment type="caution">
    <text evidence="8">The sequence shown here is derived from an EMBL/GenBank/DDBJ whole genome shotgun (WGS) entry which is preliminary data.</text>
</comment>
<sequence>MAGWVKGEEKGEDRGEEKEEEGKEEKEERRGEERRGESDLKSSDGVSLPYLDRELMSEEGREPEGKEQKSHDISSASEDRNQLTYLVTDAPPWYLCIFLAIQHCLTAFGATISIPLILSEGLCLQHDSLTQSHLINSIFFVSGLCTLLQVTFGVR</sequence>
<gene>
    <name evidence="8" type="ORF">D4764_19G0008890</name>
</gene>
<dbReference type="InterPro" id="IPR006043">
    <property type="entry name" value="NCS2"/>
</dbReference>
<dbReference type="GO" id="GO:0016020">
    <property type="term" value="C:membrane"/>
    <property type="evidence" value="ECO:0007669"/>
    <property type="project" value="UniProtKB-SubCell"/>
</dbReference>
<dbReference type="AlphaFoldDB" id="A0A5C6NSM3"/>
<feature type="transmembrane region" description="Helical" evidence="7">
    <location>
        <begin position="134"/>
        <end position="154"/>
    </location>
</feature>
<accession>A0A5C6NSM3</accession>
<dbReference type="GO" id="GO:0022857">
    <property type="term" value="F:transmembrane transporter activity"/>
    <property type="evidence" value="ECO:0007669"/>
    <property type="project" value="InterPro"/>
</dbReference>
<proteinExistence type="inferred from homology"/>
<keyword evidence="5 7" id="KW-0472">Membrane</keyword>
<feature type="compositionally biased region" description="Basic and acidic residues" evidence="6">
    <location>
        <begin position="1"/>
        <end position="42"/>
    </location>
</feature>
<name>A0A5C6NSM3_9TELE</name>
<keyword evidence="3 7" id="KW-0812">Transmembrane</keyword>
<protein>
    <submittedName>
        <fullName evidence="8">Solute carrier family 23 member 2</fullName>
    </submittedName>
</protein>
<comment type="subcellular location">
    <subcellularLocation>
        <location evidence="1">Membrane</location>
        <topology evidence="1">Multi-pass membrane protein</topology>
    </subcellularLocation>
</comment>
<dbReference type="Pfam" id="PF00860">
    <property type="entry name" value="Xan_ur_permease"/>
    <property type="match status" value="1"/>
</dbReference>
<reference evidence="8 9" key="1">
    <citation type="submission" date="2019-04" db="EMBL/GenBank/DDBJ databases">
        <title>Chromosome genome assembly for Takifugu flavidus.</title>
        <authorList>
            <person name="Xiao S."/>
        </authorList>
    </citation>
    <scope>NUCLEOTIDE SEQUENCE [LARGE SCALE GENOMIC DNA]</scope>
    <source>
        <strain evidence="8">HTHZ2018</strain>
        <tissue evidence="8">Muscle</tissue>
    </source>
</reference>
<keyword evidence="4 7" id="KW-1133">Transmembrane helix</keyword>